<evidence type="ECO:0000313" key="2">
    <source>
        <dbReference type="Proteomes" id="UP000646484"/>
    </source>
</evidence>
<evidence type="ECO:0000313" key="1">
    <source>
        <dbReference type="EMBL" id="MBC5619735.1"/>
    </source>
</evidence>
<comment type="caution">
    <text evidence="1">The sequence shown here is derived from an EMBL/GenBank/DDBJ whole genome shotgun (WGS) entry which is preliminary data.</text>
</comment>
<protein>
    <recommendedName>
        <fullName evidence="3">Lipoprotein</fullName>
    </recommendedName>
</protein>
<dbReference type="RefSeq" id="WP_186974641.1">
    <property type="nucleotide sequence ID" value="NZ_JACOOH010000001.1"/>
</dbReference>
<accession>A0ABR7CWQ0</accession>
<gene>
    <name evidence="1" type="ORF">H8S64_01340</name>
</gene>
<dbReference type="Proteomes" id="UP000646484">
    <property type="component" value="Unassembled WGS sequence"/>
</dbReference>
<proteinExistence type="predicted"/>
<organism evidence="1 2">
    <name type="scientific">Butyricimonas hominis</name>
    <dbReference type="NCBI Taxonomy" id="2763032"/>
    <lineage>
        <taxon>Bacteria</taxon>
        <taxon>Pseudomonadati</taxon>
        <taxon>Bacteroidota</taxon>
        <taxon>Bacteroidia</taxon>
        <taxon>Bacteroidales</taxon>
        <taxon>Odoribacteraceae</taxon>
        <taxon>Butyricimonas</taxon>
    </lineage>
</organism>
<reference evidence="1 2" key="1">
    <citation type="submission" date="2020-08" db="EMBL/GenBank/DDBJ databases">
        <title>Genome public.</title>
        <authorList>
            <person name="Liu C."/>
            <person name="Sun Q."/>
        </authorList>
    </citation>
    <scope>NUCLEOTIDE SEQUENCE [LARGE SCALE GENOMIC DNA]</scope>
    <source>
        <strain evidence="1 2">NSJ-56</strain>
    </source>
</reference>
<evidence type="ECO:0008006" key="3">
    <source>
        <dbReference type="Google" id="ProtNLM"/>
    </source>
</evidence>
<name>A0ABR7CWQ0_9BACT</name>
<keyword evidence="2" id="KW-1185">Reference proteome</keyword>
<sequence length="49" mass="5359">MKRFPKRKTILAPPLFIVACGELQVAFACGKLQVVSLAFEIGFRAHLAA</sequence>
<dbReference type="PROSITE" id="PS51257">
    <property type="entry name" value="PROKAR_LIPOPROTEIN"/>
    <property type="match status" value="1"/>
</dbReference>
<dbReference type="EMBL" id="JACOOH010000001">
    <property type="protein sequence ID" value="MBC5619735.1"/>
    <property type="molecule type" value="Genomic_DNA"/>
</dbReference>